<dbReference type="Proteomes" id="UP000198405">
    <property type="component" value="Unassembled WGS sequence"/>
</dbReference>
<dbReference type="InterPro" id="IPR029787">
    <property type="entry name" value="Nucleotide_cyclase"/>
</dbReference>
<dbReference type="FunFam" id="3.30.70.270:FF:000001">
    <property type="entry name" value="Diguanylate cyclase domain protein"/>
    <property type="match status" value="1"/>
</dbReference>
<dbReference type="Gene3D" id="3.30.70.270">
    <property type="match status" value="1"/>
</dbReference>
<dbReference type="InterPro" id="IPR043128">
    <property type="entry name" value="Rev_trsase/Diguanyl_cyclase"/>
</dbReference>
<feature type="domain" description="GGDEF" evidence="3">
    <location>
        <begin position="260"/>
        <end position="391"/>
    </location>
</feature>
<dbReference type="GO" id="GO:0043709">
    <property type="term" value="P:cell adhesion involved in single-species biofilm formation"/>
    <property type="evidence" value="ECO:0007669"/>
    <property type="project" value="TreeGrafter"/>
</dbReference>
<dbReference type="EC" id="2.7.7.65" evidence="1"/>
<evidence type="ECO:0000256" key="2">
    <source>
        <dbReference type="ARBA" id="ARBA00034247"/>
    </source>
</evidence>
<dbReference type="GO" id="GO:0005886">
    <property type="term" value="C:plasma membrane"/>
    <property type="evidence" value="ECO:0007669"/>
    <property type="project" value="TreeGrafter"/>
</dbReference>
<dbReference type="GO" id="GO:1902201">
    <property type="term" value="P:negative regulation of bacterial-type flagellum-dependent cell motility"/>
    <property type="evidence" value="ECO:0007669"/>
    <property type="project" value="TreeGrafter"/>
</dbReference>
<name>A0A238YH60_9BACT</name>
<dbReference type="AlphaFoldDB" id="A0A238YH60"/>
<dbReference type="OrthoDB" id="9783076at2"/>
<evidence type="ECO:0000256" key="1">
    <source>
        <dbReference type="ARBA" id="ARBA00012528"/>
    </source>
</evidence>
<keyword evidence="5" id="KW-1185">Reference proteome</keyword>
<gene>
    <name evidence="4" type="ORF">SAMN06265340_103148</name>
</gene>
<dbReference type="PROSITE" id="PS50887">
    <property type="entry name" value="GGDEF"/>
    <property type="match status" value="1"/>
</dbReference>
<accession>A0A238YH60</accession>
<dbReference type="PANTHER" id="PTHR45138">
    <property type="entry name" value="REGULATORY COMPONENTS OF SENSORY TRANSDUCTION SYSTEM"/>
    <property type="match status" value="1"/>
</dbReference>
<dbReference type="SUPFAM" id="SSF55073">
    <property type="entry name" value="Nucleotide cyclase"/>
    <property type="match status" value="1"/>
</dbReference>
<evidence type="ECO:0000313" key="5">
    <source>
        <dbReference type="Proteomes" id="UP000198405"/>
    </source>
</evidence>
<dbReference type="InterPro" id="IPR050469">
    <property type="entry name" value="Diguanylate_Cyclase"/>
</dbReference>
<evidence type="ECO:0000313" key="4">
    <source>
        <dbReference type="EMBL" id="SNR70467.1"/>
    </source>
</evidence>
<dbReference type="NCBIfam" id="TIGR00254">
    <property type="entry name" value="GGDEF"/>
    <property type="match status" value="1"/>
</dbReference>
<dbReference type="InterPro" id="IPR000160">
    <property type="entry name" value="GGDEF_dom"/>
</dbReference>
<dbReference type="Pfam" id="PF00990">
    <property type="entry name" value="GGDEF"/>
    <property type="match status" value="1"/>
</dbReference>
<dbReference type="CDD" id="cd01949">
    <property type="entry name" value="GGDEF"/>
    <property type="match status" value="1"/>
</dbReference>
<dbReference type="RefSeq" id="WP_089322692.1">
    <property type="nucleotide sequence ID" value="NZ_FZOB01000003.1"/>
</dbReference>
<dbReference type="EMBL" id="FZOB01000003">
    <property type="protein sequence ID" value="SNR70467.1"/>
    <property type="molecule type" value="Genomic_DNA"/>
</dbReference>
<evidence type="ECO:0000259" key="3">
    <source>
        <dbReference type="PROSITE" id="PS50887"/>
    </source>
</evidence>
<reference evidence="5" key="1">
    <citation type="submission" date="2017-06" db="EMBL/GenBank/DDBJ databases">
        <authorList>
            <person name="Varghese N."/>
            <person name="Submissions S."/>
        </authorList>
    </citation>
    <scope>NUCLEOTIDE SEQUENCE [LARGE SCALE GENOMIC DNA]</scope>
    <source>
        <strain evidence="5">DSM 15668</strain>
    </source>
</reference>
<sequence>MKGDLKVKERVCEFLDGCLFPIFINDDEVWEKIETMFCKSDYKRCRRYVRRKQGYVVPVDLWPMDNETISELVYQLKFSLKNAVDKNRKTFAEFKNSFYYLSLQNKIDELIKADDIDEKHKKFLERFLSEFYSSLFIKDFDEAFFVKMAHFYVKSGISSSIFDPVYLVFSSELFEKFYKWSLETINDIDERIFLLSVVVKYSNFAYSFLKKNATMIQNLDLCFDAFLKLKEKEKQAFVDALTGVYNRNYLELLSSKLRKDYNYVIFIDLDDFKLVNDNFGHDVGDEVLKKVGEILQSCLRNGDIAVRYGGDEFLVVLNVPDGSIALKVAERIERKIKDISILTEKGKVSVSASIGVSKVCCAVPFIENIKEADKALYKAKEQGKGKIFMVC</sequence>
<organism evidence="4 5">
    <name type="scientific">Desulfurobacterium atlanticum</name>
    <dbReference type="NCBI Taxonomy" id="240169"/>
    <lineage>
        <taxon>Bacteria</taxon>
        <taxon>Pseudomonadati</taxon>
        <taxon>Aquificota</taxon>
        <taxon>Aquificia</taxon>
        <taxon>Desulfurobacteriales</taxon>
        <taxon>Desulfurobacteriaceae</taxon>
        <taxon>Desulfurobacterium</taxon>
    </lineage>
</organism>
<dbReference type="SMART" id="SM00267">
    <property type="entry name" value="GGDEF"/>
    <property type="match status" value="1"/>
</dbReference>
<dbReference type="GO" id="GO:0052621">
    <property type="term" value="F:diguanylate cyclase activity"/>
    <property type="evidence" value="ECO:0007669"/>
    <property type="project" value="UniProtKB-EC"/>
</dbReference>
<protein>
    <recommendedName>
        <fullName evidence="1">diguanylate cyclase</fullName>
        <ecNumber evidence="1">2.7.7.65</ecNumber>
    </recommendedName>
</protein>
<proteinExistence type="predicted"/>
<comment type="catalytic activity">
    <reaction evidence="2">
        <text>2 GTP = 3',3'-c-di-GMP + 2 diphosphate</text>
        <dbReference type="Rhea" id="RHEA:24898"/>
        <dbReference type="ChEBI" id="CHEBI:33019"/>
        <dbReference type="ChEBI" id="CHEBI:37565"/>
        <dbReference type="ChEBI" id="CHEBI:58805"/>
        <dbReference type="EC" id="2.7.7.65"/>
    </reaction>
</comment>
<dbReference type="PANTHER" id="PTHR45138:SF9">
    <property type="entry name" value="DIGUANYLATE CYCLASE DGCM-RELATED"/>
    <property type="match status" value="1"/>
</dbReference>